<keyword evidence="2" id="KW-1185">Reference proteome</keyword>
<dbReference type="OrthoDB" id="7689048at2"/>
<accession>A0A2W7QG42</accession>
<proteinExistence type="predicted"/>
<dbReference type="RefSeq" id="WP_071470467.1">
    <property type="nucleotide sequence ID" value="NZ_MEHT01000044.1"/>
</dbReference>
<dbReference type="AlphaFoldDB" id="A0A2W7QG42"/>
<dbReference type="EMBL" id="QKZQ01000002">
    <property type="protein sequence ID" value="PZX47233.1"/>
    <property type="molecule type" value="Genomic_DNA"/>
</dbReference>
<organism evidence="1 2">
    <name type="scientific">Roseinatronobacter thiooxidans</name>
    <dbReference type="NCBI Taxonomy" id="121821"/>
    <lineage>
        <taxon>Bacteria</taxon>
        <taxon>Pseudomonadati</taxon>
        <taxon>Pseudomonadota</taxon>
        <taxon>Alphaproteobacteria</taxon>
        <taxon>Rhodobacterales</taxon>
        <taxon>Paracoccaceae</taxon>
        <taxon>Roseinatronobacter</taxon>
    </lineage>
</organism>
<reference evidence="1 2" key="1">
    <citation type="submission" date="2018-06" db="EMBL/GenBank/DDBJ databases">
        <title>Genomic Encyclopedia of Archaeal and Bacterial Type Strains, Phase II (KMG-II): from individual species to whole genera.</title>
        <authorList>
            <person name="Goeker M."/>
        </authorList>
    </citation>
    <scope>NUCLEOTIDE SEQUENCE [LARGE SCALE GENOMIC DNA]</scope>
    <source>
        <strain evidence="1 2">DSM 13087</strain>
    </source>
</reference>
<gene>
    <name evidence="1" type="ORF">LY56_00528</name>
</gene>
<comment type="caution">
    <text evidence="1">The sequence shown here is derived from an EMBL/GenBank/DDBJ whole genome shotgun (WGS) entry which is preliminary data.</text>
</comment>
<protein>
    <submittedName>
        <fullName evidence="1">Uncharacterized protein</fullName>
    </submittedName>
</protein>
<sequence length="112" mass="11594">MSVARLDAMIESAAQSICDPAQMLDALPAQLAAQWPEAPALELAVALASAADAVQAVFGEGGESGQRAQRVWRQAAMVGADVHYLTLSGAAAQNAGDLLALWRREDGMEGSS</sequence>
<evidence type="ECO:0000313" key="1">
    <source>
        <dbReference type="EMBL" id="PZX47233.1"/>
    </source>
</evidence>
<name>A0A2W7QG42_9RHOB</name>
<dbReference type="Proteomes" id="UP000249364">
    <property type="component" value="Unassembled WGS sequence"/>
</dbReference>
<evidence type="ECO:0000313" key="2">
    <source>
        <dbReference type="Proteomes" id="UP000249364"/>
    </source>
</evidence>